<evidence type="ECO:0000313" key="1">
    <source>
        <dbReference type="Proteomes" id="UP001732720"/>
    </source>
</evidence>
<accession>A0AC58M5M3</accession>
<evidence type="ECO:0000313" key="2">
    <source>
        <dbReference type="RefSeq" id="XP_073924697.1"/>
    </source>
</evidence>
<name>A0AC58M5M3_CASCN</name>
<dbReference type="Proteomes" id="UP001732720">
    <property type="component" value="Chromosome 3"/>
</dbReference>
<keyword evidence="1" id="KW-1185">Reference proteome</keyword>
<reference evidence="2" key="1">
    <citation type="submission" date="2025-08" db="UniProtKB">
        <authorList>
            <consortium name="RefSeq"/>
        </authorList>
    </citation>
    <scope>IDENTIFICATION</scope>
</reference>
<protein>
    <submittedName>
        <fullName evidence="2">Cytochrome P450 7B1 isoform X1</fullName>
    </submittedName>
</protein>
<proteinExistence type="predicted"/>
<organism evidence="1 2">
    <name type="scientific">Castor canadensis</name>
    <name type="common">American beaver</name>
    <dbReference type="NCBI Taxonomy" id="51338"/>
    <lineage>
        <taxon>Eukaryota</taxon>
        <taxon>Metazoa</taxon>
        <taxon>Chordata</taxon>
        <taxon>Craniata</taxon>
        <taxon>Vertebrata</taxon>
        <taxon>Euteleostomi</taxon>
        <taxon>Mammalia</taxon>
        <taxon>Eutheria</taxon>
        <taxon>Euarchontoglires</taxon>
        <taxon>Glires</taxon>
        <taxon>Rodentia</taxon>
        <taxon>Castorimorpha</taxon>
        <taxon>Castoridae</taxon>
        <taxon>Castor</taxon>
    </lineage>
</organism>
<gene>
    <name evidence="2" type="primary">Cyp7b1</name>
</gene>
<sequence length="524" mass="61263">MELLSLPGLALAAALLLFALCLRSRRTRQPGEPPLIKGWLPYLGVALEFQKDPLGFMKTLQKQYGDIFTLQLGERRKEGRKERKKEGRQKVQFISYKTALVSDQRKYITFFLDPFQYHLLLKNHKQLSFQVIGNKIAAKAFCIKMLAECDDLNHDLHVAYQHLQGKSLDILLENMLQHVKKVFEHQLLETTNWNMAYMLQFCSSVIFEITFTTMYGKVLADDRKKIINELRDDFLKFDDKFAYIISDIPIEFLGNVKSMQEKIIKFLTSEKLAKIQGWSEVVQRRQDILEKYYVREDFEIGAHHFGFLWASVANTIPVMFWAMYYVLRHPEAMEALREEIDHLLQSTGQKKGSGFSIHLTREQLDNLVCLESTIFEVLRLCSYSSTIRFVEEDLTLNSETGNCCLRKGDFIAIFPPIIHSDPEVFEAPEEFRFNRFMEDNKKKTTFFKRGKKLKFYITPFGFGANKCPGRFLAVIEIKLLLFLLLTYFDLEIIENKPIGLNHKRLLFGIQYPDSDFLFRYKAKS</sequence>
<dbReference type="RefSeq" id="XP_073924697.1">
    <property type="nucleotide sequence ID" value="XM_074068596.1"/>
</dbReference>